<keyword evidence="22" id="KW-1185">Reference proteome</keyword>
<evidence type="ECO:0000256" key="11">
    <source>
        <dbReference type="ARBA" id="ARBA00023136"/>
    </source>
</evidence>
<dbReference type="SUPFAM" id="SSF56935">
    <property type="entry name" value="Porins"/>
    <property type="match status" value="1"/>
</dbReference>
<dbReference type="Gene3D" id="2.170.130.10">
    <property type="entry name" value="TonB-dependent receptor, plug domain"/>
    <property type="match status" value="1"/>
</dbReference>
<dbReference type="InterPro" id="IPR036942">
    <property type="entry name" value="Beta-barrel_TonB_sf"/>
</dbReference>
<dbReference type="InterPro" id="IPR010916">
    <property type="entry name" value="TonB_box_CS"/>
</dbReference>
<reference evidence="21 22" key="1">
    <citation type="submission" date="2015-03" db="EMBL/GenBank/DDBJ databases">
        <authorList>
            <consortium name="Pathogen Informatics"/>
            <person name="Murphy D."/>
        </authorList>
    </citation>
    <scope>NUCLEOTIDE SEQUENCE [LARGE SCALE GENOMIC DNA]</scope>
    <source>
        <strain evidence="21 22">IP08791</strain>
    </source>
</reference>
<comment type="similarity">
    <text evidence="2 14 17">Belongs to the TonB-dependent receptor family.</text>
</comment>
<sequence>MNQATSRSIDQRRLAPRLLCVMIGAALGTLSASAWSATAAEDTAKSTKNTTTTADKTATENVAKTDTITVVGTPETFRAGGNDLIPTYLDGQVANGGRIGFLGQQDARNVPFNVISYTSKMIEDQQANTIADVVKNDASVQNVRGSGNPSQNYRIRGYNLDGDDISFGGLFGVLPRQIVSTSMVERVEVFKGANAFINGISPSGSGVGGMINLEPKRAGDTPLTRVTVDYGSASQVGGALDVGRRYGDDDQFGARVNVLHREGETAIKDEKNRLTALSTGLDYRGDRARTSLDIGYQKQTIHHMRTSVGIGSATEIPEPPSNSLNYGQSWVYTDMETTFGMLRSEYDVSQNWTVYGSVGASRNEETGQYGSPSLTSANNGDATISRLYVPYVADSVAGLGGIRGHFDTGFVTHKVNLGYAANYRTAKLAWNESNPVNTNIYNPGLIDFPPTPMDSTSQDPQLNSQVRASGFSLSDTLSMMDDKVSLMLGVRRQEVTVRNFDSGVPNSAGSLDAMKVTPIYGVMVKPWEKVSLYANHIEALGPGKAAPSEFNGKLVVNKGQIPGIIHSKQNEIGMKFDNQRYGGTLALFEITRPTGTVDPVTNVYGFYGEQRNRGVELNVFGEPVFGTRLLGSAIWLDPKLTKTQNGTHNGNDAVGVARYQLVFGGEYDIPTVEGLTATGTVVRSGSQYANEANTLKLKPWTRLDLGVRYTMPMKDTSLTWRANVENITNERYWESVEDSGTYIYQGDPRALKLSVSMDF</sequence>
<evidence type="ECO:0000256" key="6">
    <source>
        <dbReference type="ARBA" id="ARBA00022692"/>
    </source>
</evidence>
<evidence type="ECO:0000256" key="4">
    <source>
        <dbReference type="ARBA" id="ARBA00022452"/>
    </source>
</evidence>
<organism evidence="21 22">
    <name type="scientific">Yersinia aldovae</name>
    <dbReference type="NCBI Taxonomy" id="29483"/>
    <lineage>
        <taxon>Bacteria</taxon>
        <taxon>Pseudomonadati</taxon>
        <taxon>Pseudomonadota</taxon>
        <taxon>Gammaproteobacteria</taxon>
        <taxon>Enterobacterales</taxon>
        <taxon>Yersiniaceae</taxon>
        <taxon>Yersinia</taxon>
    </lineage>
</organism>
<evidence type="ECO:0000256" key="12">
    <source>
        <dbReference type="ARBA" id="ARBA00023170"/>
    </source>
</evidence>
<evidence type="ECO:0000256" key="13">
    <source>
        <dbReference type="ARBA" id="ARBA00023237"/>
    </source>
</evidence>
<dbReference type="InterPro" id="IPR039426">
    <property type="entry name" value="TonB-dep_rcpt-like"/>
</dbReference>
<evidence type="ECO:0000256" key="7">
    <source>
        <dbReference type="ARBA" id="ARBA00022729"/>
    </source>
</evidence>
<dbReference type="NCBIfam" id="TIGR01783">
    <property type="entry name" value="TonB-siderophor"/>
    <property type="match status" value="1"/>
</dbReference>
<keyword evidence="5" id="KW-0410">Iron transport</keyword>
<evidence type="ECO:0000256" key="3">
    <source>
        <dbReference type="ARBA" id="ARBA00022448"/>
    </source>
</evidence>
<dbReference type="InterPro" id="IPR010917">
    <property type="entry name" value="TonB_rcpt_CS"/>
</dbReference>
<keyword evidence="8" id="KW-0408">Iron</keyword>
<dbReference type="PROSITE" id="PS00430">
    <property type="entry name" value="TONB_DEPENDENT_REC_1"/>
    <property type="match status" value="1"/>
</dbReference>
<keyword evidence="12 21" id="KW-0675">Receptor</keyword>
<evidence type="ECO:0000256" key="18">
    <source>
        <dbReference type="SAM" id="SignalP"/>
    </source>
</evidence>
<evidence type="ECO:0000256" key="5">
    <source>
        <dbReference type="ARBA" id="ARBA00022496"/>
    </source>
</evidence>
<keyword evidence="13 14" id="KW-0998">Cell outer membrane</keyword>
<dbReference type="InterPro" id="IPR037066">
    <property type="entry name" value="Plug_dom_sf"/>
</dbReference>
<keyword evidence="4 14" id="KW-1134">Transmembrane beta strand</keyword>
<dbReference type="PANTHER" id="PTHR32552:SF82">
    <property type="entry name" value="FCUA PROTEIN"/>
    <property type="match status" value="1"/>
</dbReference>
<dbReference type="CDD" id="cd01347">
    <property type="entry name" value="ligand_gated_channel"/>
    <property type="match status" value="1"/>
</dbReference>
<keyword evidence="11 14" id="KW-0472">Membrane</keyword>
<gene>
    <name evidence="21" type="primary">fcuA</name>
    <name evidence="21" type="ORF">ERS137966_02329</name>
</gene>
<dbReference type="Pfam" id="PF07715">
    <property type="entry name" value="Plug"/>
    <property type="match status" value="1"/>
</dbReference>
<evidence type="ECO:0000256" key="15">
    <source>
        <dbReference type="PROSITE-ProRule" id="PRU10143"/>
    </source>
</evidence>
<dbReference type="InterPro" id="IPR000531">
    <property type="entry name" value="Beta-barrel_TonB"/>
</dbReference>
<keyword evidence="9" id="KW-0406">Ion transport</keyword>
<accession>A0ABP1YRA9</accession>
<keyword evidence="6 14" id="KW-0812">Transmembrane</keyword>
<dbReference type="InterPro" id="IPR012910">
    <property type="entry name" value="Plug_dom"/>
</dbReference>
<evidence type="ECO:0000256" key="10">
    <source>
        <dbReference type="ARBA" id="ARBA00023077"/>
    </source>
</evidence>
<evidence type="ECO:0000256" key="9">
    <source>
        <dbReference type="ARBA" id="ARBA00023065"/>
    </source>
</evidence>
<dbReference type="EMBL" id="CQEH01000009">
    <property type="protein sequence ID" value="CNL13075.1"/>
    <property type="molecule type" value="Genomic_DNA"/>
</dbReference>
<dbReference type="PANTHER" id="PTHR32552">
    <property type="entry name" value="FERRICHROME IRON RECEPTOR-RELATED"/>
    <property type="match status" value="1"/>
</dbReference>
<evidence type="ECO:0000313" key="22">
    <source>
        <dbReference type="Proteomes" id="UP000038647"/>
    </source>
</evidence>
<comment type="subcellular location">
    <subcellularLocation>
        <location evidence="1 14">Cell outer membrane</location>
        <topology evidence="1 14">Multi-pass membrane protein</topology>
    </subcellularLocation>
</comment>
<dbReference type="Gene3D" id="2.40.170.20">
    <property type="entry name" value="TonB-dependent receptor, beta-barrel domain"/>
    <property type="match status" value="1"/>
</dbReference>
<feature type="signal peptide" evidence="18">
    <location>
        <begin position="1"/>
        <end position="39"/>
    </location>
</feature>
<proteinExistence type="inferred from homology"/>
<name>A0ABP1YRA9_YERAL</name>
<dbReference type="Pfam" id="PF00593">
    <property type="entry name" value="TonB_dep_Rec_b-barrel"/>
    <property type="match status" value="1"/>
</dbReference>
<keyword evidence="3 14" id="KW-0813">Transport</keyword>
<feature type="short sequence motif" description="TonB box" evidence="15">
    <location>
        <begin position="67"/>
        <end position="73"/>
    </location>
</feature>
<dbReference type="PROSITE" id="PS52016">
    <property type="entry name" value="TONB_DEPENDENT_REC_3"/>
    <property type="match status" value="1"/>
</dbReference>
<evidence type="ECO:0000256" key="1">
    <source>
        <dbReference type="ARBA" id="ARBA00004571"/>
    </source>
</evidence>
<evidence type="ECO:0000256" key="14">
    <source>
        <dbReference type="PROSITE-ProRule" id="PRU01360"/>
    </source>
</evidence>
<comment type="caution">
    <text evidence="21">The sequence shown here is derived from an EMBL/GenBank/DDBJ whole genome shotgun (WGS) entry which is preliminary data.</text>
</comment>
<dbReference type="InterPro" id="IPR010105">
    <property type="entry name" value="TonB_sidphr_rcpt"/>
</dbReference>
<keyword evidence="7 18" id="KW-0732">Signal</keyword>
<evidence type="ECO:0000259" key="19">
    <source>
        <dbReference type="Pfam" id="PF00593"/>
    </source>
</evidence>
<protein>
    <submittedName>
        <fullName evidence="21">Ferrichrome receptor protein</fullName>
    </submittedName>
</protein>
<feature type="domain" description="TonB-dependent receptor-like beta-barrel" evidence="19">
    <location>
        <begin position="280"/>
        <end position="727"/>
    </location>
</feature>
<evidence type="ECO:0000313" key="21">
    <source>
        <dbReference type="EMBL" id="CNL13075.1"/>
    </source>
</evidence>
<evidence type="ECO:0000256" key="2">
    <source>
        <dbReference type="ARBA" id="ARBA00009810"/>
    </source>
</evidence>
<evidence type="ECO:0000256" key="17">
    <source>
        <dbReference type="RuleBase" id="RU003357"/>
    </source>
</evidence>
<dbReference type="PROSITE" id="PS01156">
    <property type="entry name" value="TONB_DEPENDENT_REC_2"/>
    <property type="match status" value="1"/>
</dbReference>
<dbReference type="Proteomes" id="UP000038647">
    <property type="component" value="Unassembled WGS sequence"/>
</dbReference>
<evidence type="ECO:0000259" key="20">
    <source>
        <dbReference type="Pfam" id="PF07715"/>
    </source>
</evidence>
<evidence type="ECO:0000256" key="8">
    <source>
        <dbReference type="ARBA" id="ARBA00023004"/>
    </source>
</evidence>
<keyword evidence="10 15" id="KW-0798">TonB box</keyword>
<feature type="domain" description="TonB-dependent receptor plug" evidence="20">
    <location>
        <begin position="107"/>
        <end position="201"/>
    </location>
</feature>
<feature type="short sequence motif" description="TonB C-terminal box" evidence="16">
    <location>
        <begin position="742"/>
        <end position="759"/>
    </location>
</feature>
<dbReference type="RefSeq" id="WP_049603901.1">
    <property type="nucleotide sequence ID" value="NZ_CQEH01000009.1"/>
</dbReference>
<evidence type="ECO:0000256" key="16">
    <source>
        <dbReference type="PROSITE-ProRule" id="PRU10144"/>
    </source>
</evidence>
<feature type="chain" id="PRO_5046534193" evidence="18">
    <location>
        <begin position="40"/>
        <end position="759"/>
    </location>
</feature>